<dbReference type="Proteomes" id="UP000719412">
    <property type="component" value="Unassembled WGS sequence"/>
</dbReference>
<evidence type="ECO:0000313" key="3">
    <source>
        <dbReference type="EMBL" id="KAH0811580.1"/>
    </source>
</evidence>
<dbReference type="Gene3D" id="3.30.420.10">
    <property type="entry name" value="Ribonuclease H-like superfamily/Ribonuclease H"/>
    <property type="match status" value="1"/>
</dbReference>
<feature type="domain" description="Transposase Tc1-like" evidence="2">
    <location>
        <begin position="304"/>
        <end position="375"/>
    </location>
</feature>
<dbReference type="InterPro" id="IPR036397">
    <property type="entry name" value="RNaseH_sf"/>
</dbReference>
<feature type="compositionally biased region" description="Basic and acidic residues" evidence="1">
    <location>
        <begin position="13"/>
        <end position="28"/>
    </location>
</feature>
<protein>
    <recommendedName>
        <fullName evidence="2">Transposase Tc1-like domain-containing protein</fullName>
    </recommendedName>
</protein>
<proteinExistence type="predicted"/>
<dbReference type="GO" id="GO:0006313">
    <property type="term" value="P:DNA transposition"/>
    <property type="evidence" value="ECO:0007669"/>
    <property type="project" value="InterPro"/>
</dbReference>
<gene>
    <name evidence="3" type="ORF">GEV33_011210</name>
</gene>
<accession>A0A8J6L8C4</accession>
<evidence type="ECO:0000313" key="4">
    <source>
        <dbReference type="Proteomes" id="UP000719412"/>
    </source>
</evidence>
<evidence type="ECO:0000259" key="2">
    <source>
        <dbReference type="Pfam" id="PF01498"/>
    </source>
</evidence>
<dbReference type="Pfam" id="PF01498">
    <property type="entry name" value="HTH_Tnp_Tc3_2"/>
    <property type="match status" value="1"/>
</dbReference>
<dbReference type="InterPro" id="IPR002492">
    <property type="entry name" value="Transposase_Tc1-like"/>
</dbReference>
<dbReference type="AlphaFoldDB" id="A0A8J6L8C4"/>
<name>A0A8J6L8C4_TENMO</name>
<evidence type="ECO:0000256" key="1">
    <source>
        <dbReference type="SAM" id="MobiDB-lite"/>
    </source>
</evidence>
<feature type="region of interest" description="Disordered" evidence="1">
    <location>
        <begin position="205"/>
        <end position="235"/>
    </location>
</feature>
<dbReference type="GO" id="GO:0003677">
    <property type="term" value="F:DNA binding"/>
    <property type="evidence" value="ECO:0007669"/>
    <property type="project" value="InterPro"/>
</dbReference>
<sequence length="1060" mass="119411">MSHGVNYQCKSKRSSERPRVREVHEMPTEKLAPGQQGRAAIFVNNHLPGVKNNAFRWSRRRPEMQAARSSEKPINQRMKDAGCDFEEAGVRKTGLARVGRGGNSNLKRARNGIFAKGPVEMDARTPPRMDSSAPPDLFTNVTIYGHKADVARRLVGRFRPNLTRDGVAGRLSDSSRRALASFLDLEHLCHFMGTWGSGPGLDRWNSSPNCEDGDEREGDGTDPIQEFFRGDRKYPRDGSINGAEFENRFPQVKVAQPKTVLINKILQMVLICTSQRYLEFHEIGEYSRRPGQGRRRTTTAQRDRFLLLQSLRHRTLTAPALQVMTLGKYQLQISANTVRRRLAEHDLRPRIPARGPQLTAAHRRVRLLFTQNHVDWELDQWRLVMVSDESRFCLDQSDRRVRVNRCSGERYDQCNIIPKVNFGRAPNQNNDPRFIVSRLWRIVLTTVAHIDIVTNFLRLALPFRKLLIVQPSLPALVKVPVEISLVHADSPVPGGLMKEIKPSGHARIFVDVPHCPAEGRRPTPIPAGMRSRFGKVATFWVSPGQAVIRLECSVCFRVSAKERLGVSFFPMRITTSAESLSEETGADKHFSQFILPAINMQIDFCCASWKIRCNHEKRENLVDKTNHWSWECTTRILQLFVWMTENHGENFLAVDRIDPGKSPGDTLIRAVIGDFIGFELTVVIRSVNVHDYQSGIISHRRIYSERIINPAASSRTAFETLDLETEIIPLSADPGGGVFIRSDVQTSKANAFANYCRPPPSARSDLGHVIIQGDLIPLQIRAKPRQYRYDEIMQSVALEGSKLALYGNRFGPGPDSSDSNRYRWLEPTRCYKLTVMLVHQYPNPSPSTLFAAFPPNFFRRAGAPLRNRIPPDMNGSNGNVRPVRPLKAKVVVEGKSPSRVSLVFSASSLPAQKPTLSRQADALRRRRPHHSEVGVFAFPNRGERRELDRAQLWELIYGWERENGNVYHLLTHLAVDCSVSFARLLHSTQIGGKGVGPSIFLGGRGQNATSGTGVVSDCDDRTVPAPQRITSAQEFLRVFIVGYNSTGINNTSDVTDRRLR</sequence>
<comment type="caution">
    <text evidence="3">The sequence shown here is derived from an EMBL/GenBank/DDBJ whole genome shotgun (WGS) entry which is preliminary data.</text>
</comment>
<feature type="region of interest" description="Disordered" evidence="1">
    <location>
        <begin position="1"/>
        <end position="35"/>
    </location>
</feature>
<organism evidence="3 4">
    <name type="scientific">Tenebrio molitor</name>
    <name type="common">Yellow mealworm beetle</name>
    <dbReference type="NCBI Taxonomy" id="7067"/>
    <lineage>
        <taxon>Eukaryota</taxon>
        <taxon>Metazoa</taxon>
        <taxon>Ecdysozoa</taxon>
        <taxon>Arthropoda</taxon>
        <taxon>Hexapoda</taxon>
        <taxon>Insecta</taxon>
        <taxon>Pterygota</taxon>
        <taxon>Neoptera</taxon>
        <taxon>Endopterygota</taxon>
        <taxon>Coleoptera</taxon>
        <taxon>Polyphaga</taxon>
        <taxon>Cucujiformia</taxon>
        <taxon>Tenebrionidae</taxon>
        <taxon>Tenebrio</taxon>
    </lineage>
</organism>
<dbReference type="EMBL" id="JABDTM020026701">
    <property type="protein sequence ID" value="KAH0811580.1"/>
    <property type="molecule type" value="Genomic_DNA"/>
</dbReference>
<reference evidence="3" key="1">
    <citation type="journal article" date="2020" name="J Insects Food Feed">
        <title>The yellow mealworm (Tenebrio molitor) genome: a resource for the emerging insects as food and feed industry.</title>
        <authorList>
            <person name="Eriksson T."/>
            <person name="Andere A."/>
            <person name="Kelstrup H."/>
            <person name="Emery V."/>
            <person name="Picard C."/>
        </authorList>
    </citation>
    <scope>NUCLEOTIDE SEQUENCE</scope>
    <source>
        <strain evidence="3">Stoneville</strain>
        <tissue evidence="3">Whole head</tissue>
    </source>
</reference>
<reference evidence="3" key="2">
    <citation type="submission" date="2021-08" db="EMBL/GenBank/DDBJ databases">
        <authorList>
            <person name="Eriksson T."/>
        </authorList>
    </citation>
    <scope>NUCLEOTIDE SEQUENCE</scope>
    <source>
        <strain evidence="3">Stoneville</strain>
        <tissue evidence="3">Whole head</tissue>
    </source>
</reference>
<keyword evidence="4" id="KW-1185">Reference proteome</keyword>
<dbReference type="GO" id="GO:0015074">
    <property type="term" value="P:DNA integration"/>
    <property type="evidence" value="ECO:0007669"/>
    <property type="project" value="InterPro"/>
</dbReference>